<name>A0A7H4LL96_WHEAT</name>
<accession>A0A7H4LL96</accession>
<dbReference type="Gene3D" id="3.30.420.10">
    <property type="entry name" value="Ribonuclease H-like superfamily/Ribonuclease H"/>
    <property type="match status" value="1"/>
</dbReference>
<dbReference type="EMBL" id="LS480641">
    <property type="protein sequence ID" value="SPT19384.1"/>
    <property type="molecule type" value="Genomic_DNA"/>
</dbReference>
<dbReference type="AlphaFoldDB" id="A0A7H4LL96"/>
<dbReference type="CDD" id="cd09279">
    <property type="entry name" value="RNase_HI_like"/>
    <property type="match status" value="1"/>
</dbReference>
<evidence type="ECO:0000256" key="1">
    <source>
        <dbReference type="SAM" id="MobiDB-lite"/>
    </source>
</evidence>
<evidence type="ECO:0000313" key="4">
    <source>
        <dbReference type="Proteomes" id="UP000280104"/>
    </source>
</evidence>
<proteinExistence type="predicted"/>
<feature type="region of interest" description="Disordered" evidence="1">
    <location>
        <begin position="294"/>
        <end position="349"/>
    </location>
</feature>
<dbReference type="InterPro" id="IPR012337">
    <property type="entry name" value="RNaseH-like_sf"/>
</dbReference>
<dbReference type="Pfam" id="PF13456">
    <property type="entry name" value="RVT_3"/>
    <property type="match status" value="1"/>
</dbReference>
<evidence type="ECO:0000313" key="3">
    <source>
        <dbReference type="EMBL" id="SPT19384.1"/>
    </source>
</evidence>
<feature type="domain" description="RNase H type-1" evidence="2">
    <location>
        <begin position="429"/>
        <end position="562"/>
    </location>
</feature>
<dbReference type="GO" id="GO:0003676">
    <property type="term" value="F:nucleic acid binding"/>
    <property type="evidence" value="ECO:0007669"/>
    <property type="project" value="InterPro"/>
</dbReference>
<sequence length="584" mass="64205">MAATHPAYNLMKMPGSKGILTIKGDTKEAVPALRLAFKTAAAAQPAGAGTPEARETAPTKKKQLFRYHQIKMAVEDVEKTTFLTPCRVYCYTCMPFGLRNAGATFQRLMHIALGRQLGRNTKAYVDDIVVKSHEARTLIQDLEETFESLRQVNLRLNLEKCVFGVPFGKLLGFLVSHRGIEANPEKIKAIEDMSPPQTLKEMQKLAGRVTVLGRFISKMGEHALPFFKLMKKKGPFKWTPEADRAFQDLKKYLTSPPVMVAPRPLEPLVLYLATTPYSASAALVAVREERQAKGVSRQARADAAQGQEGATKASAAEDQAQQGNIAEAPEDGQVSGNPPPQYMPQCPPDPSLDDVLALIEHPVYFVSTVLRDARACYPMPQKLLLALLLEFSTTRVIKGAALADFVAEWTDAPTLGEGEDRSTSPGCEAPDGWVMYFDGAFAHQGAGARAVLISPTQDKLYYAVQLCFQHGEKVSNNIAEYEGLIAGLKAAAAIGVKRLTVRGDSQLLVNLSNKVYEPKDDHMEAYLAEVRKMEKQFSGLEQQHVPRGTNKEADDIARRASKRQPQEPSVFEERLFKPSAAPPL</sequence>
<dbReference type="Gene3D" id="3.30.70.270">
    <property type="match status" value="2"/>
</dbReference>
<dbReference type="SUPFAM" id="SSF53098">
    <property type="entry name" value="Ribonuclease H-like"/>
    <property type="match status" value="1"/>
</dbReference>
<feature type="compositionally biased region" description="Pro residues" evidence="1">
    <location>
        <begin position="337"/>
        <end position="349"/>
    </location>
</feature>
<dbReference type="SUPFAM" id="SSF56672">
    <property type="entry name" value="DNA/RNA polymerases"/>
    <property type="match status" value="1"/>
</dbReference>
<dbReference type="CDD" id="cd01647">
    <property type="entry name" value="RT_LTR"/>
    <property type="match status" value="1"/>
</dbReference>
<dbReference type="InterPro" id="IPR043502">
    <property type="entry name" value="DNA/RNA_pol_sf"/>
</dbReference>
<dbReference type="PANTHER" id="PTHR48475:SF1">
    <property type="entry name" value="RNASE H TYPE-1 DOMAIN-CONTAINING PROTEIN"/>
    <property type="match status" value="1"/>
</dbReference>
<dbReference type="InterPro" id="IPR000477">
    <property type="entry name" value="RT_dom"/>
</dbReference>
<dbReference type="PANTHER" id="PTHR48475">
    <property type="entry name" value="RIBONUCLEASE H"/>
    <property type="match status" value="1"/>
</dbReference>
<dbReference type="Gene3D" id="3.10.10.10">
    <property type="entry name" value="HIV Type 1 Reverse Transcriptase, subunit A, domain 1"/>
    <property type="match status" value="1"/>
</dbReference>
<gene>
    <name evidence="3" type="ORF">CAMPLR22A2D_LOCUS3999</name>
</gene>
<organism evidence="3 4">
    <name type="scientific">Triticum aestivum</name>
    <name type="common">Wheat</name>
    <dbReference type="NCBI Taxonomy" id="4565"/>
    <lineage>
        <taxon>Eukaryota</taxon>
        <taxon>Viridiplantae</taxon>
        <taxon>Streptophyta</taxon>
        <taxon>Embryophyta</taxon>
        <taxon>Tracheophyta</taxon>
        <taxon>Spermatophyta</taxon>
        <taxon>Magnoliopsida</taxon>
        <taxon>Liliopsida</taxon>
        <taxon>Poales</taxon>
        <taxon>Poaceae</taxon>
        <taxon>BOP clade</taxon>
        <taxon>Pooideae</taxon>
        <taxon>Triticodae</taxon>
        <taxon>Triticeae</taxon>
        <taxon>Triticinae</taxon>
        <taxon>Triticum</taxon>
    </lineage>
</organism>
<reference evidence="3 4" key="1">
    <citation type="submission" date="2018-05" db="EMBL/GenBank/DDBJ databases">
        <authorList>
            <person name="Thind KAUR A."/>
        </authorList>
    </citation>
    <scope>NUCLEOTIDE SEQUENCE [LARGE SCALE GENOMIC DNA]</scope>
</reference>
<dbReference type="InterPro" id="IPR036397">
    <property type="entry name" value="RNaseH_sf"/>
</dbReference>
<dbReference type="PROSITE" id="PS50879">
    <property type="entry name" value="RNASE_H_1"/>
    <property type="match status" value="1"/>
</dbReference>
<feature type="compositionally biased region" description="Basic and acidic residues" evidence="1">
    <location>
        <begin position="549"/>
        <end position="558"/>
    </location>
</feature>
<dbReference type="InterPro" id="IPR002156">
    <property type="entry name" value="RNaseH_domain"/>
</dbReference>
<dbReference type="InterPro" id="IPR043128">
    <property type="entry name" value="Rev_trsase/Diguanyl_cyclase"/>
</dbReference>
<feature type="region of interest" description="Disordered" evidence="1">
    <location>
        <begin position="538"/>
        <end position="584"/>
    </location>
</feature>
<dbReference type="GO" id="GO:0004523">
    <property type="term" value="F:RNA-DNA hybrid ribonuclease activity"/>
    <property type="evidence" value="ECO:0007669"/>
    <property type="project" value="InterPro"/>
</dbReference>
<protein>
    <recommendedName>
        <fullName evidence="2">RNase H type-1 domain-containing protein</fullName>
    </recommendedName>
</protein>
<dbReference type="Pfam" id="PF00078">
    <property type="entry name" value="RVT_1"/>
    <property type="match status" value="1"/>
</dbReference>
<dbReference type="Proteomes" id="UP000280104">
    <property type="component" value="Chromosome II"/>
</dbReference>
<evidence type="ECO:0000259" key="2">
    <source>
        <dbReference type="PROSITE" id="PS50879"/>
    </source>
</evidence>